<dbReference type="RefSeq" id="WP_070162106.1">
    <property type="nucleotide sequence ID" value="NZ_BAAAVT010000012.1"/>
</dbReference>
<proteinExistence type="predicted"/>
<evidence type="ECO:0000313" key="2">
    <source>
        <dbReference type="EMBL" id="GAA3067576.1"/>
    </source>
</evidence>
<dbReference type="Proteomes" id="UP001500236">
    <property type="component" value="Unassembled WGS sequence"/>
</dbReference>
<comment type="caution">
    <text evidence="2">The sequence shown here is derived from an EMBL/GenBank/DDBJ whole genome shotgun (WGS) entry which is preliminary data.</text>
</comment>
<dbReference type="EMBL" id="BAAAVT010000012">
    <property type="protein sequence ID" value="GAA3067576.1"/>
    <property type="molecule type" value="Genomic_DNA"/>
</dbReference>
<evidence type="ECO:0000313" key="3">
    <source>
        <dbReference type="Proteomes" id="UP001500236"/>
    </source>
</evidence>
<sequence length="107" mass="11892">MGKGSRGSRRGGRRGPSKWQQEPRPLDESLLSPGGFAAGRVAKRDGEYHVRRITAAGATKSYVCPGCHHRIEPGTPHVVAWRADSIFGDERAAAERRHWHSHCWRIG</sequence>
<organism evidence="2 3">
    <name type="scientific">Nesterenkonia aethiopica</name>
    <dbReference type="NCBI Taxonomy" id="269144"/>
    <lineage>
        <taxon>Bacteria</taxon>
        <taxon>Bacillati</taxon>
        <taxon>Actinomycetota</taxon>
        <taxon>Actinomycetes</taxon>
        <taxon>Micrococcales</taxon>
        <taxon>Micrococcaceae</taxon>
        <taxon>Nesterenkonia</taxon>
    </lineage>
</organism>
<evidence type="ECO:0000256" key="1">
    <source>
        <dbReference type="SAM" id="MobiDB-lite"/>
    </source>
</evidence>
<keyword evidence="3" id="KW-1185">Reference proteome</keyword>
<accession>A0ABP6LYT4</accession>
<feature type="compositionally biased region" description="Basic residues" evidence="1">
    <location>
        <begin position="1"/>
        <end position="16"/>
    </location>
</feature>
<feature type="region of interest" description="Disordered" evidence="1">
    <location>
        <begin position="1"/>
        <end position="34"/>
    </location>
</feature>
<evidence type="ECO:0008006" key="4">
    <source>
        <dbReference type="Google" id="ProtNLM"/>
    </source>
</evidence>
<gene>
    <name evidence="2" type="ORF">GCM10010529_20330</name>
</gene>
<reference evidence="3" key="1">
    <citation type="journal article" date="2019" name="Int. J. Syst. Evol. Microbiol.">
        <title>The Global Catalogue of Microorganisms (GCM) 10K type strain sequencing project: providing services to taxonomists for standard genome sequencing and annotation.</title>
        <authorList>
            <consortium name="The Broad Institute Genomics Platform"/>
            <consortium name="The Broad Institute Genome Sequencing Center for Infectious Disease"/>
            <person name="Wu L."/>
            <person name="Ma J."/>
        </authorList>
    </citation>
    <scope>NUCLEOTIDE SEQUENCE [LARGE SCALE GENOMIC DNA]</scope>
    <source>
        <strain evidence="3">JCM 14309</strain>
    </source>
</reference>
<protein>
    <recommendedName>
        <fullName evidence="4">ATP/GTP-binding protein</fullName>
    </recommendedName>
</protein>
<name>A0ABP6LYT4_9MICC</name>